<evidence type="ECO:0008006" key="14">
    <source>
        <dbReference type="Google" id="ProtNLM"/>
    </source>
</evidence>
<feature type="non-terminal residue" evidence="12">
    <location>
        <position position="93"/>
    </location>
</feature>
<evidence type="ECO:0000256" key="11">
    <source>
        <dbReference type="ARBA" id="ARBA00023136"/>
    </source>
</evidence>
<protein>
    <recommendedName>
        <fullName evidence="14">Cytochrome P450</fullName>
    </recommendedName>
</protein>
<reference evidence="12 13" key="1">
    <citation type="submission" date="2014-06" db="EMBL/GenBank/DDBJ databases">
        <title>Evolutionary Origins and Diversification of the Mycorrhizal Mutualists.</title>
        <authorList>
            <consortium name="DOE Joint Genome Institute"/>
            <consortium name="Mycorrhizal Genomics Consortium"/>
            <person name="Kohler A."/>
            <person name="Kuo A."/>
            <person name="Nagy L.G."/>
            <person name="Floudas D."/>
            <person name="Copeland A."/>
            <person name="Barry K.W."/>
            <person name="Cichocki N."/>
            <person name="Veneault-Fourrey C."/>
            <person name="LaButti K."/>
            <person name="Lindquist E.A."/>
            <person name="Lipzen A."/>
            <person name="Lundell T."/>
            <person name="Morin E."/>
            <person name="Murat C."/>
            <person name="Riley R."/>
            <person name="Ohm R."/>
            <person name="Sun H."/>
            <person name="Tunlid A."/>
            <person name="Henrissat B."/>
            <person name="Grigoriev I.V."/>
            <person name="Hibbett D.S."/>
            <person name="Martin F."/>
        </authorList>
    </citation>
    <scope>NUCLEOTIDE SEQUENCE [LARGE SCALE GENOMIC DNA]</scope>
    <source>
        <strain evidence="12 13">SS14</strain>
    </source>
</reference>
<evidence type="ECO:0000313" key="13">
    <source>
        <dbReference type="Proteomes" id="UP000054279"/>
    </source>
</evidence>
<evidence type="ECO:0000256" key="3">
    <source>
        <dbReference type="ARBA" id="ARBA00010617"/>
    </source>
</evidence>
<dbReference type="GO" id="GO:0016020">
    <property type="term" value="C:membrane"/>
    <property type="evidence" value="ECO:0007669"/>
    <property type="project" value="UniProtKB-SubCell"/>
</dbReference>
<dbReference type="InterPro" id="IPR050364">
    <property type="entry name" value="Cytochrome_P450_fung"/>
</dbReference>
<keyword evidence="7" id="KW-1133">Transmembrane helix</keyword>
<proteinExistence type="inferred from homology"/>
<evidence type="ECO:0000256" key="4">
    <source>
        <dbReference type="ARBA" id="ARBA00022617"/>
    </source>
</evidence>
<evidence type="ECO:0000256" key="6">
    <source>
        <dbReference type="ARBA" id="ARBA00022723"/>
    </source>
</evidence>
<dbReference type="InterPro" id="IPR036396">
    <property type="entry name" value="Cyt_P450_sf"/>
</dbReference>
<evidence type="ECO:0000256" key="10">
    <source>
        <dbReference type="ARBA" id="ARBA00023033"/>
    </source>
</evidence>
<evidence type="ECO:0000256" key="2">
    <source>
        <dbReference type="ARBA" id="ARBA00004370"/>
    </source>
</evidence>
<keyword evidence="4" id="KW-0349">Heme</keyword>
<dbReference type="HOGENOM" id="CLU_001570_21_0_1"/>
<dbReference type="PANTHER" id="PTHR46300">
    <property type="entry name" value="P450, PUTATIVE (EUROFUNG)-RELATED-RELATED"/>
    <property type="match status" value="1"/>
</dbReference>
<gene>
    <name evidence="12" type="ORF">M422DRAFT_107444</name>
</gene>
<comment type="similarity">
    <text evidence="3">Belongs to the cytochrome P450 family.</text>
</comment>
<dbReference type="SUPFAM" id="SSF48264">
    <property type="entry name" value="Cytochrome P450"/>
    <property type="match status" value="1"/>
</dbReference>
<organism evidence="12 13">
    <name type="scientific">Sphaerobolus stellatus (strain SS14)</name>
    <dbReference type="NCBI Taxonomy" id="990650"/>
    <lineage>
        <taxon>Eukaryota</taxon>
        <taxon>Fungi</taxon>
        <taxon>Dikarya</taxon>
        <taxon>Basidiomycota</taxon>
        <taxon>Agaricomycotina</taxon>
        <taxon>Agaricomycetes</taxon>
        <taxon>Phallomycetidae</taxon>
        <taxon>Geastrales</taxon>
        <taxon>Sphaerobolaceae</taxon>
        <taxon>Sphaerobolus</taxon>
    </lineage>
</organism>
<keyword evidence="13" id="KW-1185">Reference proteome</keyword>
<keyword evidence="5" id="KW-0812">Transmembrane</keyword>
<dbReference type="PANTHER" id="PTHR46300:SF2">
    <property type="entry name" value="CYTOCHROME P450 MONOOXYGENASE ALNH-RELATED"/>
    <property type="match status" value="1"/>
</dbReference>
<sequence>VSLAFLVIPFSIATSRKKYRGRHLPGPRALPFIDNILDLPAHSLLKTLLQWANEFGESQLAFRVLQNNLIILNIMEAVSEVLNKRKHLYSNRP</sequence>
<comment type="cofactor">
    <cofactor evidence="1">
        <name>heme</name>
        <dbReference type="ChEBI" id="CHEBI:30413"/>
    </cofactor>
</comment>
<accession>A0A0C9URT7</accession>
<dbReference type="AlphaFoldDB" id="A0A0C9URT7"/>
<dbReference type="GO" id="GO:0016705">
    <property type="term" value="F:oxidoreductase activity, acting on paired donors, with incorporation or reduction of molecular oxygen"/>
    <property type="evidence" value="ECO:0007669"/>
    <property type="project" value="InterPro"/>
</dbReference>
<dbReference type="GO" id="GO:0020037">
    <property type="term" value="F:heme binding"/>
    <property type="evidence" value="ECO:0007669"/>
    <property type="project" value="InterPro"/>
</dbReference>
<keyword evidence="8" id="KW-0560">Oxidoreductase</keyword>
<comment type="subcellular location">
    <subcellularLocation>
        <location evidence="2">Membrane</location>
    </subcellularLocation>
</comment>
<keyword evidence="9" id="KW-0408">Iron</keyword>
<keyword evidence="10" id="KW-0503">Monooxygenase</keyword>
<evidence type="ECO:0000256" key="7">
    <source>
        <dbReference type="ARBA" id="ARBA00022989"/>
    </source>
</evidence>
<keyword evidence="6" id="KW-0479">Metal-binding</keyword>
<dbReference type="GO" id="GO:0004497">
    <property type="term" value="F:monooxygenase activity"/>
    <property type="evidence" value="ECO:0007669"/>
    <property type="project" value="UniProtKB-KW"/>
</dbReference>
<evidence type="ECO:0000256" key="1">
    <source>
        <dbReference type="ARBA" id="ARBA00001971"/>
    </source>
</evidence>
<feature type="non-terminal residue" evidence="12">
    <location>
        <position position="1"/>
    </location>
</feature>
<name>A0A0C9URT7_SPHS4</name>
<dbReference type="EMBL" id="KN837315">
    <property type="protein sequence ID" value="KIJ28086.1"/>
    <property type="molecule type" value="Genomic_DNA"/>
</dbReference>
<evidence type="ECO:0000256" key="5">
    <source>
        <dbReference type="ARBA" id="ARBA00022692"/>
    </source>
</evidence>
<dbReference type="GO" id="GO:0005506">
    <property type="term" value="F:iron ion binding"/>
    <property type="evidence" value="ECO:0007669"/>
    <property type="project" value="InterPro"/>
</dbReference>
<evidence type="ECO:0000256" key="8">
    <source>
        <dbReference type="ARBA" id="ARBA00023002"/>
    </source>
</evidence>
<evidence type="ECO:0000313" key="12">
    <source>
        <dbReference type="EMBL" id="KIJ28086.1"/>
    </source>
</evidence>
<keyword evidence="11" id="KW-0472">Membrane</keyword>
<dbReference type="Proteomes" id="UP000054279">
    <property type="component" value="Unassembled WGS sequence"/>
</dbReference>
<evidence type="ECO:0000256" key="9">
    <source>
        <dbReference type="ARBA" id="ARBA00023004"/>
    </source>
</evidence>
<dbReference type="OrthoDB" id="1055148at2759"/>
<dbReference type="Gene3D" id="1.10.630.10">
    <property type="entry name" value="Cytochrome P450"/>
    <property type="match status" value="1"/>
</dbReference>